<sequence>MASSTSDIPCILPRLPQELTNAISRYLEGSDIKALRETCSAMARAVSLHFDRVFISANSLNIQVFKAIADHDTYRHQVYEIIWDDARLSTGPELWESRVELDGNNWGLDMAVTENGCPRWFQKYSSTSDVESYYNYNTPVADNHMGLAECWGYYKPLLEDQKEVLASNADIEAFKYGLQRFTSLTRITITPATHGRLGQPLYGTPMIRSFPPGFDYPIPKQWSTVPMDDRPDWHDPGEWHDELPWQSEEGDAPYQWFYGPHCTNEKYKEKWRGYQLVSRALVECENQVTELKIGGHEMSSGLNCRIFDQSCTEYDHLCTLLSRPGFRYLGLDLFSGMIEHEDWITYERRLLRDALARAKGMEHISIRASTQIENGVCLQLDPEELLERPLFPLRAVFPIDHWPRLQHFGISNFLVELDDLVDVLSCLPSTLRCVELINLAFRNLDHGYEDLIRQMRDKLDWRSRSVEERPKVHMICCEEDNDEFIEVDGAKFPNLITLRTLAQQPSAHSALVENAMIAVTASNSYDASVVVKTFFVKAVNIPMTKSEFSAFR</sequence>
<accession>A0A9P8ILW1</accession>
<dbReference type="GeneID" id="68318966"/>
<organism evidence="1 2">
    <name type="scientific">Fusarium musae</name>
    <dbReference type="NCBI Taxonomy" id="1042133"/>
    <lineage>
        <taxon>Eukaryota</taxon>
        <taxon>Fungi</taxon>
        <taxon>Dikarya</taxon>
        <taxon>Ascomycota</taxon>
        <taxon>Pezizomycotina</taxon>
        <taxon>Sordariomycetes</taxon>
        <taxon>Hypocreomycetidae</taxon>
        <taxon>Hypocreales</taxon>
        <taxon>Nectriaceae</taxon>
        <taxon>Fusarium</taxon>
    </lineage>
</organism>
<proteinExistence type="predicted"/>
<reference evidence="1" key="1">
    <citation type="journal article" date="2021" name="Mol. Plant Microbe Interact.">
        <title>Telomere to telomere genome assembly of Fusarium musae F31, causal agent of crown rot disease of banana.</title>
        <authorList>
            <person name="Degradi L."/>
            <person name="Tava V."/>
            <person name="Kunova A."/>
            <person name="Cortesi P."/>
            <person name="Saracchi M."/>
            <person name="Pasquali M."/>
        </authorList>
    </citation>
    <scope>NUCLEOTIDE SEQUENCE</scope>
    <source>
        <strain evidence="1">F31</strain>
    </source>
</reference>
<name>A0A9P8ILW1_9HYPO</name>
<comment type="caution">
    <text evidence="1">The sequence shown here is derived from an EMBL/GenBank/DDBJ whole genome shotgun (WGS) entry which is preliminary data.</text>
</comment>
<protein>
    <recommendedName>
        <fullName evidence="3">F-box domain-containing protein</fullName>
    </recommendedName>
</protein>
<dbReference type="RefSeq" id="XP_044677215.1">
    <property type="nucleotide sequence ID" value="XM_044828661.1"/>
</dbReference>
<dbReference type="EMBL" id="JAHBCI010000008">
    <property type="protein sequence ID" value="KAG9498215.1"/>
    <property type="molecule type" value="Genomic_DNA"/>
</dbReference>
<keyword evidence="2" id="KW-1185">Reference proteome</keyword>
<dbReference type="KEGG" id="fmu:J7337_011110"/>
<evidence type="ECO:0000313" key="1">
    <source>
        <dbReference type="EMBL" id="KAG9498215.1"/>
    </source>
</evidence>
<evidence type="ECO:0000313" key="2">
    <source>
        <dbReference type="Proteomes" id="UP000827133"/>
    </source>
</evidence>
<dbReference type="Proteomes" id="UP000827133">
    <property type="component" value="Unassembled WGS sequence"/>
</dbReference>
<evidence type="ECO:0008006" key="3">
    <source>
        <dbReference type="Google" id="ProtNLM"/>
    </source>
</evidence>
<dbReference type="AlphaFoldDB" id="A0A9P8ILW1"/>
<gene>
    <name evidence="1" type="ORF">J7337_011110</name>
</gene>